<gene>
    <name evidence="8" type="ORF">SPHA_36878</name>
</gene>
<dbReference type="OrthoDB" id="406099at2759"/>
<evidence type="ECO:0000256" key="3">
    <source>
        <dbReference type="ARBA" id="ARBA00022679"/>
    </source>
</evidence>
<protein>
    <recommendedName>
        <fullName evidence="6">Poly [ADP-ribose] polymerase</fullName>
        <shortName evidence="6">PARP</shortName>
        <ecNumber evidence="6">2.4.2.-</ecNumber>
    </recommendedName>
</protein>
<evidence type="ECO:0000313" key="9">
    <source>
        <dbReference type="Proteomes" id="UP000597762"/>
    </source>
</evidence>
<name>A0A812CK61_ACAPH</name>
<dbReference type="PANTHER" id="PTHR14453">
    <property type="entry name" value="PARP/ZINC FINGER CCCH TYPE DOMAIN CONTAINING PROTEIN"/>
    <property type="match status" value="1"/>
</dbReference>
<feature type="domain" description="PARP catalytic" evidence="7">
    <location>
        <begin position="161"/>
        <end position="353"/>
    </location>
</feature>
<evidence type="ECO:0000256" key="6">
    <source>
        <dbReference type="RuleBase" id="RU362114"/>
    </source>
</evidence>
<evidence type="ECO:0000256" key="5">
    <source>
        <dbReference type="ARBA" id="ARBA00023242"/>
    </source>
</evidence>
<keyword evidence="5" id="KW-0539">Nucleus</keyword>
<dbReference type="EC" id="2.4.2.-" evidence="6"/>
<evidence type="ECO:0000256" key="2">
    <source>
        <dbReference type="ARBA" id="ARBA00022676"/>
    </source>
</evidence>
<dbReference type="SUPFAM" id="SSF56399">
    <property type="entry name" value="ADP-ribosylation"/>
    <property type="match status" value="1"/>
</dbReference>
<evidence type="ECO:0000259" key="7">
    <source>
        <dbReference type="PROSITE" id="PS51059"/>
    </source>
</evidence>
<comment type="caution">
    <text evidence="8">The sequence shown here is derived from an EMBL/GenBank/DDBJ whole genome shotgun (WGS) entry which is preliminary data.</text>
</comment>
<dbReference type="Pfam" id="PF00644">
    <property type="entry name" value="PARP"/>
    <property type="match status" value="1"/>
</dbReference>
<dbReference type="GO" id="GO:0005737">
    <property type="term" value="C:cytoplasm"/>
    <property type="evidence" value="ECO:0007669"/>
    <property type="project" value="TreeGrafter"/>
</dbReference>
<proteinExistence type="predicted"/>
<dbReference type="FunFam" id="3.90.228.10:FF:000008">
    <property type="entry name" value="Poly [ADP-ribose] polymerase"/>
    <property type="match status" value="1"/>
</dbReference>
<dbReference type="InterPro" id="IPR012317">
    <property type="entry name" value="Poly(ADP-ribose)pol_cat_dom"/>
</dbReference>
<dbReference type="GO" id="GO:0005634">
    <property type="term" value="C:nucleus"/>
    <property type="evidence" value="ECO:0007669"/>
    <property type="project" value="UniProtKB-SubCell"/>
</dbReference>
<dbReference type="Gene3D" id="3.90.228.10">
    <property type="match status" value="1"/>
</dbReference>
<dbReference type="GO" id="GO:0010629">
    <property type="term" value="P:negative regulation of gene expression"/>
    <property type="evidence" value="ECO:0007669"/>
    <property type="project" value="TreeGrafter"/>
</dbReference>
<accession>A0A812CK61</accession>
<dbReference type="PROSITE" id="PS51059">
    <property type="entry name" value="PARP_CATALYTIC"/>
    <property type="match status" value="1"/>
</dbReference>
<reference evidence="8" key="1">
    <citation type="submission" date="2021-01" db="EMBL/GenBank/DDBJ databases">
        <authorList>
            <person name="Li R."/>
            <person name="Bekaert M."/>
        </authorList>
    </citation>
    <scope>NUCLEOTIDE SEQUENCE</scope>
    <source>
        <strain evidence="8">Farmed</strain>
    </source>
</reference>
<dbReference type="GO" id="GO:0003950">
    <property type="term" value="F:NAD+ poly-ADP-ribosyltransferase activity"/>
    <property type="evidence" value="ECO:0007669"/>
    <property type="project" value="UniProtKB-UniRule"/>
</dbReference>
<keyword evidence="3 6" id="KW-0808">Transferase</keyword>
<keyword evidence="4 6" id="KW-0520">NAD</keyword>
<dbReference type="CDD" id="cd01439">
    <property type="entry name" value="TCCD_inducible_PARP_like"/>
    <property type="match status" value="1"/>
</dbReference>
<keyword evidence="2 6" id="KW-0328">Glycosyltransferase</keyword>
<dbReference type="EMBL" id="CAHIKZ030001624">
    <property type="protein sequence ID" value="CAE1270022.1"/>
    <property type="molecule type" value="Genomic_DNA"/>
</dbReference>
<sequence>MESIAKSTKSLFTRISSSVTNYFSKGSAKQETFVSKGKLPSPVSLFFYADSLNTIKEVKKKIDSEYKSKYFHSTNIDDEVIKDLPYNQTASITRTNATVYAIFAKREWVLSLSLHSPKACVERARSLLPILSPTLMTAISIVISSFTNLFNREWNITQVSIPDYWTPMENEDYIKVALTSGDEYDSVKNVFPGNFQIVTIERIQNKSLYIQYQAQLEKMNSTNPQGTKNETQGLWHGTSKDVTEKINKNGFNRSYCGKNATAYGGGVYFAVNPQYSLSDTYSPPDSNGHKHIYMCNVLTGMFCRGDSSMRVPPDNPAVQGVPYNSSVDDIKSPKIYVSFHDANVYPAYLITCK</sequence>
<dbReference type="AlphaFoldDB" id="A0A812CK61"/>
<keyword evidence="9" id="KW-1185">Reference proteome</keyword>
<dbReference type="InterPro" id="IPR052056">
    <property type="entry name" value="Mono-ARTD/PARP"/>
</dbReference>
<evidence type="ECO:0000313" key="8">
    <source>
        <dbReference type="EMBL" id="CAE1270022.1"/>
    </source>
</evidence>
<organism evidence="8 9">
    <name type="scientific">Acanthosepion pharaonis</name>
    <name type="common">Pharaoh cuttlefish</name>
    <name type="synonym">Sepia pharaonis</name>
    <dbReference type="NCBI Taxonomy" id="158019"/>
    <lineage>
        <taxon>Eukaryota</taxon>
        <taxon>Metazoa</taxon>
        <taxon>Spiralia</taxon>
        <taxon>Lophotrochozoa</taxon>
        <taxon>Mollusca</taxon>
        <taxon>Cephalopoda</taxon>
        <taxon>Coleoidea</taxon>
        <taxon>Decapodiformes</taxon>
        <taxon>Sepiida</taxon>
        <taxon>Sepiina</taxon>
        <taxon>Sepiidae</taxon>
        <taxon>Acanthosepion</taxon>
    </lineage>
</organism>
<evidence type="ECO:0000256" key="4">
    <source>
        <dbReference type="ARBA" id="ARBA00023027"/>
    </source>
</evidence>
<comment type="subcellular location">
    <subcellularLocation>
        <location evidence="1">Nucleus</location>
    </subcellularLocation>
</comment>
<dbReference type="PANTHER" id="PTHR14453:SF67">
    <property type="entry name" value="POLY [ADP-RIBOSE] POLYMERASE"/>
    <property type="match status" value="1"/>
</dbReference>
<evidence type="ECO:0000256" key="1">
    <source>
        <dbReference type="ARBA" id="ARBA00004123"/>
    </source>
</evidence>
<dbReference type="GO" id="GO:0003714">
    <property type="term" value="F:transcription corepressor activity"/>
    <property type="evidence" value="ECO:0007669"/>
    <property type="project" value="TreeGrafter"/>
</dbReference>
<dbReference type="Proteomes" id="UP000597762">
    <property type="component" value="Unassembled WGS sequence"/>
</dbReference>